<proteinExistence type="predicted"/>
<evidence type="ECO:0000313" key="1">
    <source>
        <dbReference type="EMBL" id="KAG5166325.1"/>
    </source>
</evidence>
<dbReference type="SUPFAM" id="SSF54695">
    <property type="entry name" value="POZ domain"/>
    <property type="match status" value="1"/>
</dbReference>
<protein>
    <recommendedName>
        <fullName evidence="2">BTB domain-containing protein</fullName>
    </recommendedName>
</protein>
<organism evidence="1">
    <name type="scientific">Psilocybe cubensis</name>
    <name type="common">Psychedelic mushroom</name>
    <name type="synonym">Stropharia cubensis</name>
    <dbReference type="NCBI Taxonomy" id="181762"/>
    <lineage>
        <taxon>Eukaryota</taxon>
        <taxon>Fungi</taxon>
        <taxon>Dikarya</taxon>
        <taxon>Basidiomycota</taxon>
        <taxon>Agaricomycotina</taxon>
        <taxon>Agaricomycetes</taxon>
        <taxon>Agaricomycetidae</taxon>
        <taxon>Agaricales</taxon>
        <taxon>Agaricineae</taxon>
        <taxon>Strophariaceae</taxon>
        <taxon>Psilocybe</taxon>
    </lineage>
</organism>
<dbReference type="OrthoDB" id="3184970at2759"/>
<sequence>MSSEDCVETHSDFDYHDCDTVTFSSSDNVLFNLHRTNLRITAGIFPGPEFDDSGEVIPLQESGDVLSAVFQFVYPERHPKLQMSFEFDFIAEVAEAAEKYQIFTAIDACEARFE</sequence>
<dbReference type="AlphaFoldDB" id="A0A8H8CIK7"/>
<name>A0A8H8CIK7_PSICU</name>
<comment type="caution">
    <text evidence="1">The sequence shown here is derived from an EMBL/GenBank/DDBJ whole genome shotgun (WGS) entry which is preliminary data.</text>
</comment>
<reference evidence="1" key="1">
    <citation type="submission" date="2021-02" db="EMBL/GenBank/DDBJ databases">
        <title>Psilocybe cubensis genome.</title>
        <authorList>
            <person name="Mckernan K.J."/>
            <person name="Crawford S."/>
            <person name="Trippe A."/>
            <person name="Kane L.T."/>
            <person name="Mclaughlin S."/>
        </authorList>
    </citation>
    <scope>NUCLEOTIDE SEQUENCE [LARGE SCALE GENOMIC DNA]</scope>
    <source>
        <strain evidence="1">MGC-MH-2018</strain>
    </source>
</reference>
<evidence type="ECO:0008006" key="2">
    <source>
        <dbReference type="Google" id="ProtNLM"/>
    </source>
</evidence>
<gene>
    <name evidence="1" type="ORF">JR316_008409</name>
</gene>
<dbReference type="EMBL" id="JAFIQS010000008">
    <property type="protein sequence ID" value="KAG5166325.1"/>
    <property type="molecule type" value="Genomic_DNA"/>
</dbReference>
<dbReference type="InterPro" id="IPR011333">
    <property type="entry name" value="SKP1/BTB/POZ_sf"/>
</dbReference>
<accession>A0A8H8CIK7</accession>